<dbReference type="Gene3D" id="3.40.50.300">
    <property type="entry name" value="P-loop containing nucleotide triphosphate hydrolases"/>
    <property type="match status" value="1"/>
</dbReference>
<dbReference type="EMBL" id="JAVHNS010000002">
    <property type="protein sequence ID" value="KAK6361769.1"/>
    <property type="molecule type" value="Genomic_DNA"/>
</dbReference>
<evidence type="ECO:0000256" key="2">
    <source>
        <dbReference type="ARBA" id="ARBA00022803"/>
    </source>
</evidence>
<dbReference type="PANTHER" id="PTHR45641:SF19">
    <property type="entry name" value="NEPHROCYSTIN-3"/>
    <property type="match status" value="1"/>
</dbReference>
<evidence type="ECO:0000313" key="4">
    <source>
        <dbReference type="Proteomes" id="UP001373714"/>
    </source>
</evidence>
<keyword evidence="2" id="KW-0802">TPR repeat</keyword>
<dbReference type="InterPro" id="IPR027417">
    <property type="entry name" value="P-loop_NTPase"/>
</dbReference>
<reference evidence="3 4" key="1">
    <citation type="submission" date="2019-10" db="EMBL/GenBank/DDBJ databases">
        <authorList>
            <person name="Palmer J.M."/>
        </authorList>
    </citation>
    <scope>NUCLEOTIDE SEQUENCE [LARGE SCALE GENOMIC DNA]</scope>
    <source>
        <strain evidence="3 4">TWF730</strain>
    </source>
</reference>
<dbReference type="InterPro" id="IPR011990">
    <property type="entry name" value="TPR-like_helical_dom_sf"/>
</dbReference>
<dbReference type="Proteomes" id="UP001373714">
    <property type="component" value="Unassembled WGS sequence"/>
</dbReference>
<dbReference type="PANTHER" id="PTHR45641">
    <property type="entry name" value="TETRATRICOPEPTIDE REPEAT PROTEIN (AFU_ORTHOLOGUE AFUA_6G03870)"/>
    <property type="match status" value="1"/>
</dbReference>
<accession>A0AAV9VKT2</accession>
<dbReference type="InterPro" id="IPR019734">
    <property type="entry name" value="TPR_rpt"/>
</dbReference>
<dbReference type="AlphaFoldDB" id="A0AAV9VKT2"/>
<proteinExistence type="predicted"/>
<evidence type="ECO:0000313" key="3">
    <source>
        <dbReference type="EMBL" id="KAK6361769.1"/>
    </source>
</evidence>
<dbReference type="SMART" id="SM00028">
    <property type="entry name" value="TPR"/>
    <property type="match status" value="10"/>
</dbReference>
<gene>
    <name evidence="3" type="ORF">TWF730_005483</name>
</gene>
<sequence>MEKIDGYFEKCFSESTSSSAPVICAITGTGGMGKTQTALEYAYARRESHHLTAVFWVSAATEETIRTSLVNIMQKIVEDQARVSWPESHPDYGAIAHSLGISGFLNKNGRISFDPESINAIQIALFKWLKLPGNSKWLMIFDNADDLTFGIDKYFPTHGSGAVLVTSRRPEFSHCAGQLDLDGLDRESSINLLLHLTELRDITEDERKHATVVVQKLGYMPLAISHAGCFIRTMNISVDEYLKYYEKAFKEAQSQVPRLGWGYRNDTAVTTWEVSFLAIQKQDKEAASLLLTCSYLNPNEIFERLWEDDQSDVKAILEKKKKFSLLASYSLISRGQRGAFSIHPVVHEWARERVEDSERYEYIRGALYILKKPIRQKQLGQSKGGWDAGEERRIMAHAMVLCGYLDPGFIKSELNSKQEDTLVTINGIAFVLYSQSKYDEAIKQYQKVFDWQKRVLGENHPETLATIRVLASCFDRQGRYNEALQQYQKVIASRKALSGKQFGYDVVGENDTESYNVLHSMATSLYNLGRYTEAYQSFQEAYAGKERLLGKYHSSTLHTLNNMAAILSESGRPREAMERYQEILAFQENSSPRDEQAIQITTNNIAASLNRQGRYEEAIEYHTKALKGMEKILDPDHASIFSTIRDIASVLCNQGKYTEALEQYQKALGGLERALGPEHPQTLQTAGQIATVFKVQGLYDEAIKRYRMTLAAQERQLGMQHPLTLQTIHNIGSVLRKQDKHHEALVQFQIALDGREKVLGEGHPDTISTIYESGIVLHSQKRYPEALLLFHRALAGFEAFGQDYPERVGSADAMERIALVYVSQEKFREALKWCSKALASREKTLGKDHPLTITAANTLSNCKKTALYQHGCVIA</sequence>
<comment type="caution">
    <text evidence="3">The sequence shown here is derived from an EMBL/GenBank/DDBJ whole genome shotgun (WGS) entry which is preliminary data.</text>
</comment>
<name>A0AAV9VKT2_9PEZI</name>
<dbReference type="Gene3D" id="1.25.40.10">
    <property type="entry name" value="Tetratricopeptide repeat domain"/>
    <property type="match status" value="4"/>
</dbReference>
<dbReference type="Pfam" id="PF13424">
    <property type="entry name" value="TPR_12"/>
    <property type="match status" value="6"/>
</dbReference>
<dbReference type="SUPFAM" id="SSF52540">
    <property type="entry name" value="P-loop containing nucleoside triphosphate hydrolases"/>
    <property type="match status" value="1"/>
</dbReference>
<keyword evidence="1" id="KW-0677">Repeat</keyword>
<protein>
    <recommendedName>
        <fullName evidence="5">NB-ARC domain-containing protein</fullName>
    </recommendedName>
</protein>
<evidence type="ECO:0008006" key="5">
    <source>
        <dbReference type="Google" id="ProtNLM"/>
    </source>
</evidence>
<evidence type="ECO:0000256" key="1">
    <source>
        <dbReference type="ARBA" id="ARBA00022737"/>
    </source>
</evidence>
<dbReference type="SUPFAM" id="SSF48452">
    <property type="entry name" value="TPR-like"/>
    <property type="match status" value="2"/>
</dbReference>
<keyword evidence="4" id="KW-1185">Reference proteome</keyword>
<organism evidence="3 4">
    <name type="scientific">Orbilia blumenaviensis</name>
    <dbReference type="NCBI Taxonomy" id="1796055"/>
    <lineage>
        <taxon>Eukaryota</taxon>
        <taxon>Fungi</taxon>
        <taxon>Dikarya</taxon>
        <taxon>Ascomycota</taxon>
        <taxon>Pezizomycotina</taxon>
        <taxon>Orbiliomycetes</taxon>
        <taxon>Orbiliales</taxon>
        <taxon>Orbiliaceae</taxon>
        <taxon>Orbilia</taxon>
    </lineage>
</organism>